<evidence type="ECO:0000313" key="1">
    <source>
        <dbReference type="EMBL" id="RNA07095.1"/>
    </source>
</evidence>
<comment type="caution">
    <text evidence="1">The sequence shown here is derived from an EMBL/GenBank/DDBJ whole genome shotgun (WGS) entry which is preliminary data.</text>
</comment>
<sequence>MEIVQTARKKFKIYVNLRLASIRSTSVSFLYKLCWFCEVQYKRTEESFKINYHGATFKVASNIKVF</sequence>
<evidence type="ECO:0000313" key="2">
    <source>
        <dbReference type="Proteomes" id="UP000276133"/>
    </source>
</evidence>
<dbReference type="Proteomes" id="UP000276133">
    <property type="component" value="Unassembled WGS sequence"/>
</dbReference>
<keyword evidence="2" id="KW-1185">Reference proteome</keyword>
<reference evidence="1 2" key="1">
    <citation type="journal article" date="2018" name="Sci. Rep.">
        <title>Genomic signatures of local adaptation to the degree of environmental predictability in rotifers.</title>
        <authorList>
            <person name="Franch-Gras L."/>
            <person name="Hahn C."/>
            <person name="Garcia-Roger E.M."/>
            <person name="Carmona M.J."/>
            <person name="Serra M."/>
            <person name="Gomez A."/>
        </authorList>
    </citation>
    <scope>NUCLEOTIDE SEQUENCE [LARGE SCALE GENOMIC DNA]</scope>
    <source>
        <strain evidence="1">HYR1</strain>
    </source>
</reference>
<accession>A0A3M7Q819</accession>
<gene>
    <name evidence="1" type="ORF">BpHYR1_014329</name>
</gene>
<organism evidence="1 2">
    <name type="scientific">Brachionus plicatilis</name>
    <name type="common">Marine rotifer</name>
    <name type="synonym">Brachionus muelleri</name>
    <dbReference type="NCBI Taxonomy" id="10195"/>
    <lineage>
        <taxon>Eukaryota</taxon>
        <taxon>Metazoa</taxon>
        <taxon>Spiralia</taxon>
        <taxon>Gnathifera</taxon>
        <taxon>Rotifera</taxon>
        <taxon>Eurotatoria</taxon>
        <taxon>Monogononta</taxon>
        <taxon>Pseudotrocha</taxon>
        <taxon>Ploima</taxon>
        <taxon>Brachionidae</taxon>
        <taxon>Brachionus</taxon>
    </lineage>
</organism>
<dbReference type="AlphaFoldDB" id="A0A3M7Q819"/>
<dbReference type="EMBL" id="REGN01007157">
    <property type="protein sequence ID" value="RNA07095.1"/>
    <property type="molecule type" value="Genomic_DNA"/>
</dbReference>
<protein>
    <submittedName>
        <fullName evidence="1">Uncharacterized protein</fullName>
    </submittedName>
</protein>
<name>A0A3M7Q819_BRAPC</name>
<proteinExistence type="predicted"/>